<sequence length="345" mass="39590">MSPPTRLCISLLHAPSRSSPQTLQRCAPISITARGDNNQQGYKRHQTRPFTLTPRRHAGSMAAARQVSMRQPSQPSIAVQMKAQQKAAMRDGSLLEQYGLLPGTVVPPTGSKLPSWLKDPRDRFALEWHKIKRGVVQMMTALYFSKWAVRPRFSLERGKVAGVAKELYEDMYRHFATGDLAPIEHRLSPGFMGSLRARISQRAPNTSLLWSLEKYLGQPQLIWYSVAMMDPKRPREDQTGILQAVVKIRSRQRLQKLRRIMGKDRQVREVLADAEGKEIHEDELERERRRSTKDTTEYVVLQRIVKKSRPGPWLIWGTTEEMTLAKMKRVEEQVYKSQVAARKGQ</sequence>
<dbReference type="Proteomes" id="UP000799537">
    <property type="component" value="Unassembled WGS sequence"/>
</dbReference>
<reference evidence="4" key="1">
    <citation type="journal article" date="2020" name="Stud. Mycol.">
        <title>101 Dothideomycetes genomes: a test case for predicting lifestyles and emergence of pathogens.</title>
        <authorList>
            <person name="Haridas S."/>
            <person name="Albert R."/>
            <person name="Binder M."/>
            <person name="Bloem J."/>
            <person name="Labutti K."/>
            <person name="Salamov A."/>
            <person name="Andreopoulos B."/>
            <person name="Baker S."/>
            <person name="Barry K."/>
            <person name="Bills G."/>
            <person name="Bluhm B."/>
            <person name="Cannon C."/>
            <person name="Castanera R."/>
            <person name="Culley D."/>
            <person name="Daum C."/>
            <person name="Ezra D."/>
            <person name="Gonzalez J."/>
            <person name="Henrissat B."/>
            <person name="Kuo A."/>
            <person name="Liang C."/>
            <person name="Lipzen A."/>
            <person name="Lutzoni F."/>
            <person name="Magnuson J."/>
            <person name="Mondo S."/>
            <person name="Nolan M."/>
            <person name="Ohm R."/>
            <person name="Pangilinan J."/>
            <person name="Park H.-J."/>
            <person name="Ramirez L."/>
            <person name="Alfaro M."/>
            <person name="Sun H."/>
            <person name="Tritt A."/>
            <person name="Yoshinaga Y."/>
            <person name="Zwiers L.-H."/>
            <person name="Turgeon B."/>
            <person name="Goodwin S."/>
            <person name="Spatafora J."/>
            <person name="Crous P."/>
            <person name="Grigoriev I."/>
        </authorList>
    </citation>
    <scope>NUCLEOTIDE SEQUENCE</scope>
    <source>
        <strain evidence="4">ATCC 36951</strain>
    </source>
</reference>
<accession>A0A6A6CST4</accession>
<dbReference type="PANTHER" id="PTHR28554">
    <property type="entry name" value="39S RIBOSOMAL PROTEIN L45, MITOCHONDRIAL"/>
    <property type="match status" value="1"/>
</dbReference>
<proteinExistence type="predicted"/>
<dbReference type="Pfam" id="PF07961">
    <property type="entry name" value="MBA1"/>
    <property type="match status" value="1"/>
</dbReference>
<dbReference type="AlphaFoldDB" id="A0A6A6CST4"/>
<keyword evidence="3" id="KW-0496">Mitochondrion</keyword>
<dbReference type="GO" id="GO:0005743">
    <property type="term" value="C:mitochondrial inner membrane"/>
    <property type="evidence" value="ECO:0007669"/>
    <property type="project" value="InterPro"/>
</dbReference>
<evidence type="ECO:0000313" key="4">
    <source>
        <dbReference type="EMBL" id="KAF2170337.1"/>
    </source>
</evidence>
<evidence type="ECO:0000256" key="1">
    <source>
        <dbReference type="ARBA" id="ARBA00004173"/>
    </source>
</evidence>
<keyword evidence="5" id="KW-1185">Reference proteome</keyword>
<dbReference type="OrthoDB" id="19619at2759"/>
<protein>
    <recommendedName>
        <fullName evidence="6">Tim44-like domain-containing protein</fullName>
    </recommendedName>
</protein>
<evidence type="ECO:0000256" key="3">
    <source>
        <dbReference type="ARBA" id="ARBA00023128"/>
    </source>
</evidence>
<evidence type="ECO:0008006" key="6">
    <source>
        <dbReference type="Google" id="ProtNLM"/>
    </source>
</evidence>
<name>A0A6A6CST4_ZASCE</name>
<gene>
    <name evidence="4" type="ORF">M409DRAFT_51392</name>
</gene>
<dbReference type="InterPro" id="IPR051975">
    <property type="entry name" value="mtLSU_mL45"/>
</dbReference>
<dbReference type="Gene3D" id="3.10.450.240">
    <property type="match status" value="1"/>
</dbReference>
<comment type="subcellular location">
    <subcellularLocation>
        <location evidence="1">Mitochondrion</location>
    </subcellularLocation>
</comment>
<dbReference type="RefSeq" id="XP_033671226.1">
    <property type="nucleotide sequence ID" value="XM_033811789.1"/>
</dbReference>
<dbReference type="GO" id="GO:0032979">
    <property type="term" value="P:protein insertion into mitochondrial inner membrane from matrix"/>
    <property type="evidence" value="ECO:0007669"/>
    <property type="project" value="InterPro"/>
</dbReference>
<keyword evidence="2" id="KW-0809">Transit peptide</keyword>
<dbReference type="EMBL" id="ML993585">
    <property type="protein sequence ID" value="KAF2170337.1"/>
    <property type="molecule type" value="Genomic_DNA"/>
</dbReference>
<organism evidence="4 5">
    <name type="scientific">Zasmidium cellare ATCC 36951</name>
    <dbReference type="NCBI Taxonomy" id="1080233"/>
    <lineage>
        <taxon>Eukaryota</taxon>
        <taxon>Fungi</taxon>
        <taxon>Dikarya</taxon>
        <taxon>Ascomycota</taxon>
        <taxon>Pezizomycotina</taxon>
        <taxon>Dothideomycetes</taxon>
        <taxon>Dothideomycetidae</taxon>
        <taxon>Mycosphaerellales</taxon>
        <taxon>Mycosphaerellaceae</taxon>
        <taxon>Zasmidium</taxon>
    </lineage>
</organism>
<dbReference type="InterPro" id="IPR024621">
    <property type="entry name" value="Mba1"/>
</dbReference>
<evidence type="ECO:0000313" key="5">
    <source>
        <dbReference type="Proteomes" id="UP000799537"/>
    </source>
</evidence>
<dbReference type="PANTHER" id="PTHR28554:SF1">
    <property type="entry name" value="LARGE RIBOSOMAL SUBUNIT PROTEIN ML45"/>
    <property type="match status" value="1"/>
</dbReference>
<evidence type="ECO:0000256" key="2">
    <source>
        <dbReference type="ARBA" id="ARBA00022946"/>
    </source>
</evidence>
<dbReference type="GeneID" id="54565061"/>